<organism evidence="1 2">
    <name type="scientific">Medusavirus stheno T3</name>
    <dbReference type="NCBI Taxonomy" id="3069717"/>
    <lineage>
        <taxon>Viruses</taxon>
        <taxon>Varidnaviria</taxon>
        <taxon>Bamfordvirae</taxon>
        <taxon>Nucleocytoviricota</taxon>
        <taxon>Megaviricetes</taxon>
        <taxon>Mamonoviridae</taxon>
        <taxon>Medusavirus</taxon>
        <taxon>Medusavirus sthenus</taxon>
    </lineage>
</organism>
<accession>A0A7S8BDR6</accession>
<protein>
    <submittedName>
        <fullName evidence="1">Uncharacterized protein</fullName>
    </submittedName>
</protein>
<reference evidence="1 2" key="1">
    <citation type="submission" date="2020-09" db="EMBL/GenBank/DDBJ databases">
        <authorList>
            <person name="Zhang R."/>
            <person name="Garcia K."/>
            <person name="Ogata H."/>
        </authorList>
    </citation>
    <scope>NUCLEOTIDE SEQUENCE [LARGE SCALE GENOMIC DNA]</scope>
    <source>
        <strain evidence="2">stheno</strain>
    </source>
</reference>
<dbReference type="EMBL" id="MW018138">
    <property type="protein sequence ID" value="QPB44479.1"/>
    <property type="molecule type" value="Genomic_DNA"/>
</dbReference>
<name>A0A7S8BDR6_9VIRU</name>
<keyword evidence="2" id="KW-1185">Reference proteome</keyword>
<proteinExistence type="predicted"/>
<dbReference type="Proteomes" id="UP001162098">
    <property type="component" value="Segment"/>
</dbReference>
<dbReference type="KEGG" id="vg:80543675"/>
<evidence type="ECO:0000313" key="1">
    <source>
        <dbReference type="EMBL" id="QPB44479.1"/>
    </source>
</evidence>
<evidence type="ECO:0000313" key="2">
    <source>
        <dbReference type="Proteomes" id="UP001162098"/>
    </source>
</evidence>
<sequence length="225" mass="25564">MEQHNKKRRIDASQPSPYALAEGIEWWSCVMRQWKAKQAVVGHRVLLPVQITIATQSFFRPLGMATSSVRIKHLYFATLRDAYEYATAAMIGNAWVQLCALRRAVDDARGSVAGDGFQSSLSWFRNLESEFRTNLPATADGSDGWRRRFDAAHRAVHLFVGDIDTRWQGDAQLRIVSNTISVVVISRDMVDQNQRFARKTPEHYDDVLPEWYSNGGEASPFSENQ</sequence>